<organism evidence="5 6">
    <name type="scientific">Streptomyces plumbiresistens</name>
    <dbReference type="NCBI Taxonomy" id="511811"/>
    <lineage>
        <taxon>Bacteria</taxon>
        <taxon>Bacillati</taxon>
        <taxon>Actinomycetota</taxon>
        <taxon>Actinomycetes</taxon>
        <taxon>Kitasatosporales</taxon>
        <taxon>Streptomycetaceae</taxon>
        <taxon>Streptomyces</taxon>
    </lineage>
</organism>
<evidence type="ECO:0000313" key="5">
    <source>
        <dbReference type="EMBL" id="GAA4020693.1"/>
    </source>
</evidence>
<evidence type="ECO:0000256" key="1">
    <source>
        <dbReference type="ARBA" id="ARBA00004255"/>
    </source>
</evidence>
<dbReference type="Proteomes" id="UP001500456">
    <property type="component" value="Unassembled WGS sequence"/>
</dbReference>
<protein>
    <submittedName>
        <fullName evidence="5">GPP34 family phosphoprotein</fullName>
    </submittedName>
</protein>
<evidence type="ECO:0000256" key="2">
    <source>
        <dbReference type="ARBA" id="ARBA00023034"/>
    </source>
</evidence>
<keyword evidence="6" id="KW-1185">Reference proteome</keyword>
<dbReference type="Pfam" id="PF05719">
    <property type="entry name" value="GPP34"/>
    <property type="match status" value="1"/>
</dbReference>
<name>A0ABP7T3V7_9ACTN</name>
<comment type="subcellular location">
    <subcellularLocation>
        <location evidence="1">Golgi apparatus membrane</location>
        <topology evidence="1">Peripheral membrane protein</topology>
        <orientation evidence="1">Cytoplasmic side</orientation>
    </subcellularLocation>
</comment>
<dbReference type="InterPro" id="IPR038261">
    <property type="entry name" value="GPP34-like_sf"/>
</dbReference>
<keyword evidence="2" id="KW-0333">Golgi apparatus</keyword>
<sequence length="201" mass="21821">MSTARDLLIVTMDVETDRPVEQGDLSLALAGAELVDLLGASALALDGDRIVPGPQPAPGDRLLDEAAASVVRQEPYESAEEWLWRRGRGLSAAYLAQLETEGLISRERGRLLPVRTGRKTLVDSPDRRRAEDRRVSDEPVLAALTAALGIRDEPAEGFPELTDEAVVTVLATVGDALTELDGVRQRRTVEDAAFDNIWRGL</sequence>
<keyword evidence="3" id="KW-0446">Lipid-binding</keyword>
<evidence type="ECO:0000256" key="3">
    <source>
        <dbReference type="ARBA" id="ARBA00023121"/>
    </source>
</evidence>
<evidence type="ECO:0000313" key="6">
    <source>
        <dbReference type="Proteomes" id="UP001500456"/>
    </source>
</evidence>
<dbReference type="EMBL" id="BAAAZX010000030">
    <property type="protein sequence ID" value="GAA4020693.1"/>
    <property type="molecule type" value="Genomic_DNA"/>
</dbReference>
<accession>A0ABP7T3V7</accession>
<evidence type="ECO:0000256" key="4">
    <source>
        <dbReference type="ARBA" id="ARBA00023136"/>
    </source>
</evidence>
<dbReference type="RefSeq" id="WP_266450447.1">
    <property type="nucleotide sequence ID" value="NZ_BAAAZX010000030.1"/>
</dbReference>
<keyword evidence="4" id="KW-0472">Membrane</keyword>
<dbReference type="InterPro" id="IPR008628">
    <property type="entry name" value="GPP34-like"/>
</dbReference>
<comment type="caution">
    <text evidence="5">The sequence shown here is derived from an EMBL/GenBank/DDBJ whole genome shotgun (WGS) entry which is preliminary data.</text>
</comment>
<reference evidence="6" key="1">
    <citation type="journal article" date="2019" name="Int. J. Syst. Evol. Microbiol.">
        <title>The Global Catalogue of Microorganisms (GCM) 10K type strain sequencing project: providing services to taxonomists for standard genome sequencing and annotation.</title>
        <authorList>
            <consortium name="The Broad Institute Genomics Platform"/>
            <consortium name="The Broad Institute Genome Sequencing Center for Infectious Disease"/>
            <person name="Wu L."/>
            <person name="Ma J."/>
        </authorList>
    </citation>
    <scope>NUCLEOTIDE SEQUENCE [LARGE SCALE GENOMIC DNA]</scope>
    <source>
        <strain evidence="6">JCM 16924</strain>
    </source>
</reference>
<gene>
    <name evidence="5" type="ORF">GCM10022232_76730</name>
</gene>
<proteinExistence type="predicted"/>
<dbReference type="Gene3D" id="1.10.3630.10">
    <property type="entry name" value="yeast vps74-n-term truncation variant domain like"/>
    <property type="match status" value="1"/>
</dbReference>